<reference evidence="6 7" key="1">
    <citation type="submission" date="2019-08" db="EMBL/GenBank/DDBJ databases">
        <authorList>
            <person name="Liang Q."/>
        </authorList>
    </citation>
    <scope>NUCLEOTIDE SEQUENCE [LARGE SCALE GENOMIC DNA]</scope>
    <source>
        <strain evidence="6 7">V1718</strain>
    </source>
</reference>
<dbReference type="PANTHER" id="PTHR44943">
    <property type="entry name" value="CELLULOSE SYNTHASE OPERON PROTEIN C"/>
    <property type="match status" value="1"/>
</dbReference>
<evidence type="ECO:0000256" key="4">
    <source>
        <dbReference type="SAM" id="Coils"/>
    </source>
</evidence>
<feature type="signal peptide" evidence="5">
    <location>
        <begin position="1"/>
        <end position="28"/>
    </location>
</feature>
<keyword evidence="5" id="KW-0732">Signal</keyword>
<feature type="repeat" description="TPR" evidence="3">
    <location>
        <begin position="272"/>
        <end position="305"/>
    </location>
</feature>
<feature type="coiled-coil region" evidence="4">
    <location>
        <begin position="885"/>
        <end position="912"/>
    </location>
</feature>
<feature type="repeat" description="TPR" evidence="3">
    <location>
        <begin position="308"/>
        <end position="341"/>
    </location>
</feature>
<dbReference type="InterPro" id="IPR011990">
    <property type="entry name" value="TPR-like_helical_dom_sf"/>
</dbReference>
<organism evidence="6 7">
    <name type="scientific">Microvenator marinus</name>
    <dbReference type="NCBI Taxonomy" id="2600177"/>
    <lineage>
        <taxon>Bacteria</taxon>
        <taxon>Deltaproteobacteria</taxon>
        <taxon>Bradymonadales</taxon>
        <taxon>Microvenatoraceae</taxon>
        <taxon>Microvenator</taxon>
    </lineage>
</organism>
<evidence type="ECO:0000256" key="5">
    <source>
        <dbReference type="SAM" id="SignalP"/>
    </source>
</evidence>
<dbReference type="Pfam" id="PF13174">
    <property type="entry name" value="TPR_6"/>
    <property type="match status" value="4"/>
</dbReference>
<dbReference type="InterPro" id="IPR019734">
    <property type="entry name" value="TPR_rpt"/>
</dbReference>
<dbReference type="KEGG" id="bbae:FRD01_17810"/>
<dbReference type="PROSITE" id="PS50005">
    <property type="entry name" value="TPR"/>
    <property type="match status" value="4"/>
</dbReference>
<feature type="repeat" description="TPR" evidence="3">
    <location>
        <begin position="760"/>
        <end position="793"/>
    </location>
</feature>
<keyword evidence="2 3" id="KW-0802">TPR repeat</keyword>
<dbReference type="InterPro" id="IPR051685">
    <property type="entry name" value="Ycf3/AcsC/BcsC/TPR_MFPF"/>
</dbReference>
<gene>
    <name evidence="6" type="ORF">FRD01_17810</name>
</gene>
<name>A0A5B8XTQ6_9DELT</name>
<accession>A0A5B8XTQ6</accession>
<dbReference type="Proteomes" id="UP000321595">
    <property type="component" value="Chromosome"/>
</dbReference>
<sequence length="1183" mass="137556">MKFDNLHRWGSRALLLGLLFGTPTGVFAQEEVAEEDGPEIVDETDLDKEAAQRGEDIRNKEGMAAEDKGLIRAPILLPEGVSQEQIAHFEDWQNALNRYAAEITDFQGTVDNIVDAEYKKRVSQINAAYQGKIESSEEIERRDRVAAIESFEAFLVKYPNHERYTPDAIFRLAELHFEKANDDFMLADDAFQEQLEAFQSGQRTDPPADPIRDYSNTIALFRRLIAEFPDYRLLDGAYYLLAYCELQMGNETEARSLFAELIVKRPDSQFVPEAWIRIGEFHFDYNELELAKQSYIEAMKFEDSQFYDKALYKLAWTYYRQDNFDQAIKEFARLIEYSDELQATTGQQGSVLRAEAVQYMAISLAEEDWNLDGNKDDDFGLIRVRKYITGDKPYEKEVLRRLGGYLFDNTRYADAVDIYRFILARYPLDRENPEVHEQIILALLRDDQLELAFEERGKLNQFYGPESQWYAHQQKLGNAEAIRYSDVLVKDNLIQSATWYHAEAQKMRSEAEAREDESLGERAQTLYASAATGYEGYLQRYPNDKDFYQWNFYFAESLYYSGQYQRAYEQYRVVREMDVPKNEFQEVAAFNTVKSLENMMADKVKTGELPPKVLPGLADAQAVAENQTQVRSEDEREEQKTITAEAIPAMVRDYVTEMDRYVVLNLKNEEDKYLDAKFAFQAAKVYYDFNDYPTARRRFEWVINQYPEHEVAYLSGSLILETYRNENDFTKLAEAAEKLSNVIQGEQAAAVRAEVKEFKLGAMFKSAEQLFADEKYEQAAEEYLRLLQEDPNNQFAAKALNNAAVAYENVQRYESAMKLYDRVYKEHPNDPLAVYALFRVAVNQERFFDYENAIQSYEIFYDKYRNKSQAEINETGLDFQLTERRADALRNAAVLQENLQNYKQAATAYERYSTTFPESEEADETAWRAVEAWEKAGDSQKMIRAINTYVKDHGTAENSPKVLEGLMKIADYYEGRRDQRRADTYYKQIIDEYQSRGVAPASPGAFFAAKSQFMLAERNFDKWNKIQIKGSLNNQKKLLNEKIAGQKALTAEYESVWGYQSLEWTMASSFRIGSLFQQFAQSLYNVPIPFRDDSEEYEVYRTQLEDIAIPLEDEAIRRYETTIAKAREEKIVNEWTMRTLEELNRYKPADYPLYKEERSTYEMRVVTGRDLIGAENLNPGAPK</sequence>
<evidence type="ECO:0000256" key="3">
    <source>
        <dbReference type="PROSITE-ProRule" id="PRU00339"/>
    </source>
</evidence>
<proteinExistence type="predicted"/>
<dbReference type="Pfam" id="PF13432">
    <property type="entry name" value="TPR_16"/>
    <property type="match status" value="1"/>
</dbReference>
<protein>
    <submittedName>
        <fullName evidence="6">Tetratricopeptide repeat protein</fullName>
    </submittedName>
</protein>
<evidence type="ECO:0000313" key="6">
    <source>
        <dbReference type="EMBL" id="QED29060.1"/>
    </source>
</evidence>
<dbReference type="OrthoDB" id="9806825at2"/>
<dbReference type="SMART" id="SM00028">
    <property type="entry name" value="TPR"/>
    <property type="match status" value="7"/>
</dbReference>
<keyword evidence="1" id="KW-0677">Repeat</keyword>
<dbReference type="EMBL" id="CP042467">
    <property type="protein sequence ID" value="QED29060.1"/>
    <property type="molecule type" value="Genomic_DNA"/>
</dbReference>
<evidence type="ECO:0000256" key="2">
    <source>
        <dbReference type="ARBA" id="ARBA00022803"/>
    </source>
</evidence>
<keyword evidence="4" id="KW-0175">Coiled coil</keyword>
<evidence type="ECO:0000313" key="7">
    <source>
        <dbReference type="Proteomes" id="UP000321595"/>
    </source>
</evidence>
<feature type="chain" id="PRO_5022788638" evidence="5">
    <location>
        <begin position="29"/>
        <end position="1183"/>
    </location>
</feature>
<feature type="repeat" description="TPR" evidence="3">
    <location>
        <begin position="797"/>
        <end position="830"/>
    </location>
</feature>
<dbReference type="Gene3D" id="1.25.40.10">
    <property type="entry name" value="Tetratricopeptide repeat domain"/>
    <property type="match status" value="5"/>
</dbReference>
<dbReference type="SUPFAM" id="SSF48452">
    <property type="entry name" value="TPR-like"/>
    <property type="match status" value="4"/>
</dbReference>
<dbReference type="AlphaFoldDB" id="A0A5B8XTQ6"/>
<dbReference type="RefSeq" id="WP_146962039.1">
    <property type="nucleotide sequence ID" value="NZ_CP042467.1"/>
</dbReference>
<evidence type="ECO:0000256" key="1">
    <source>
        <dbReference type="ARBA" id="ARBA00022737"/>
    </source>
</evidence>
<keyword evidence="7" id="KW-1185">Reference proteome</keyword>
<dbReference type="PANTHER" id="PTHR44943:SF8">
    <property type="entry name" value="TPR REPEAT-CONTAINING PROTEIN MJ0263"/>
    <property type="match status" value="1"/>
</dbReference>